<reference evidence="5" key="1">
    <citation type="submission" date="2016-10" db="EMBL/GenBank/DDBJ databases">
        <authorList>
            <person name="Varghese N."/>
            <person name="Submissions S."/>
        </authorList>
    </citation>
    <scope>NUCLEOTIDE SEQUENCE [LARGE SCALE GENOMIC DNA]</scope>
    <source>
        <strain evidence="5">IBRC-M 10403</strain>
    </source>
</reference>
<keyword evidence="1" id="KW-0560">Oxidoreductase</keyword>
<evidence type="ECO:0000259" key="3">
    <source>
        <dbReference type="SMART" id="SM00903"/>
    </source>
</evidence>
<evidence type="ECO:0000313" key="4">
    <source>
        <dbReference type="EMBL" id="SDD18868.1"/>
    </source>
</evidence>
<proteinExistence type="predicted"/>
<dbReference type="InterPro" id="IPR002563">
    <property type="entry name" value="Flavin_Rdtase-like_dom"/>
</dbReference>
<feature type="region of interest" description="Disordered" evidence="2">
    <location>
        <begin position="167"/>
        <end position="199"/>
    </location>
</feature>
<dbReference type="SMART" id="SM00903">
    <property type="entry name" value="Flavin_Reduct"/>
    <property type="match status" value="1"/>
</dbReference>
<feature type="compositionally biased region" description="Basic and acidic residues" evidence="2">
    <location>
        <begin position="168"/>
        <end position="183"/>
    </location>
</feature>
<protein>
    <submittedName>
        <fullName evidence="4">NADH-FMN oxidoreductase RutF, flavin reductase (DIM6/NTAB) family</fullName>
    </submittedName>
</protein>
<dbReference type="AlphaFoldDB" id="A0A1G6SPV0"/>
<dbReference type="GO" id="GO:0042602">
    <property type="term" value="F:riboflavin reductase (NADPH) activity"/>
    <property type="evidence" value="ECO:0007669"/>
    <property type="project" value="TreeGrafter"/>
</dbReference>
<gene>
    <name evidence="4" type="ORF">SAMN05216174_108103</name>
</gene>
<organism evidence="4 5">
    <name type="scientific">Actinokineospora iranica</name>
    <dbReference type="NCBI Taxonomy" id="1271860"/>
    <lineage>
        <taxon>Bacteria</taxon>
        <taxon>Bacillati</taxon>
        <taxon>Actinomycetota</taxon>
        <taxon>Actinomycetes</taxon>
        <taxon>Pseudonocardiales</taxon>
        <taxon>Pseudonocardiaceae</taxon>
        <taxon>Actinokineospora</taxon>
    </lineage>
</organism>
<accession>A0A1G6SPV0</accession>
<dbReference type="Gene3D" id="2.30.110.10">
    <property type="entry name" value="Electron Transport, Fmn-binding Protein, Chain A"/>
    <property type="match status" value="1"/>
</dbReference>
<dbReference type="InterPro" id="IPR050268">
    <property type="entry name" value="NADH-dep_flavin_reductase"/>
</dbReference>
<name>A0A1G6SPV0_9PSEU</name>
<dbReference type="Proteomes" id="UP000199501">
    <property type="component" value="Unassembled WGS sequence"/>
</dbReference>
<sequence>MITEETATRSRVALRKLASGVAVLTFRDGDRAHAATVSSVAAVSRDPLLLGTSLRRGSLFADLVREAGARFAVNILGAHQAALASWFADPDRPRGLAQFDCVAWTPDPYSGAPLIDGSLAGLGCGLRSHTPAGDHHLLVAEVFAGVPGEGVPLLSYAGQLHDGTLRSLPERQAHPDSARRTGSAEEGPAAMPTVTGAPR</sequence>
<dbReference type="PANTHER" id="PTHR30466">
    <property type="entry name" value="FLAVIN REDUCTASE"/>
    <property type="match status" value="1"/>
</dbReference>
<evidence type="ECO:0000256" key="2">
    <source>
        <dbReference type="SAM" id="MobiDB-lite"/>
    </source>
</evidence>
<dbReference type="RefSeq" id="WP_091451918.1">
    <property type="nucleotide sequence ID" value="NZ_FMZZ01000008.1"/>
</dbReference>
<keyword evidence="5" id="KW-1185">Reference proteome</keyword>
<feature type="domain" description="Flavin reductase like" evidence="3">
    <location>
        <begin position="14"/>
        <end position="162"/>
    </location>
</feature>
<evidence type="ECO:0000256" key="1">
    <source>
        <dbReference type="ARBA" id="ARBA00023002"/>
    </source>
</evidence>
<dbReference type="PANTHER" id="PTHR30466:SF1">
    <property type="entry name" value="FMN REDUCTASE (NADH) RUTF"/>
    <property type="match status" value="1"/>
</dbReference>
<dbReference type="SUPFAM" id="SSF50475">
    <property type="entry name" value="FMN-binding split barrel"/>
    <property type="match status" value="1"/>
</dbReference>
<evidence type="ECO:0000313" key="5">
    <source>
        <dbReference type="Proteomes" id="UP000199501"/>
    </source>
</evidence>
<dbReference type="OrthoDB" id="9792858at2"/>
<dbReference type="EMBL" id="FMZZ01000008">
    <property type="protein sequence ID" value="SDD18868.1"/>
    <property type="molecule type" value="Genomic_DNA"/>
</dbReference>
<dbReference type="InterPro" id="IPR012349">
    <property type="entry name" value="Split_barrel_FMN-bd"/>
</dbReference>
<dbReference type="STRING" id="1271860.SAMN05216174_108103"/>
<dbReference type="GO" id="GO:0010181">
    <property type="term" value="F:FMN binding"/>
    <property type="evidence" value="ECO:0007669"/>
    <property type="project" value="InterPro"/>
</dbReference>
<dbReference type="Pfam" id="PF01613">
    <property type="entry name" value="Flavin_Reduct"/>
    <property type="match status" value="1"/>
</dbReference>